<dbReference type="Proteomes" id="UP001626550">
    <property type="component" value="Unassembled WGS sequence"/>
</dbReference>
<feature type="region of interest" description="Disordered" evidence="1">
    <location>
        <begin position="1"/>
        <end position="96"/>
    </location>
</feature>
<keyword evidence="3" id="KW-1185">Reference proteome</keyword>
<evidence type="ECO:0000256" key="1">
    <source>
        <dbReference type="SAM" id="MobiDB-lite"/>
    </source>
</evidence>
<proteinExistence type="predicted"/>
<reference evidence="2 3" key="1">
    <citation type="submission" date="2024-11" db="EMBL/GenBank/DDBJ databases">
        <title>Adaptive evolution of stress response genes in parasites aligns with host niche diversity.</title>
        <authorList>
            <person name="Hahn C."/>
            <person name="Resl P."/>
        </authorList>
    </citation>
    <scope>NUCLEOTIDE SEQUENCE [LARGE SCALE GENOMIC DNA]</scope>
    <source>
        <strain evidence="2">EGGRZ-B1_66</strain>
        <tissue evidence="2">Body</tissue>
    </source>
</reference>
<accession>A0ABD2PKT0</accession>
<feature type="compositionally biased region" description="Low complexity" evidence="1">
    <location>
        <begin position="34"/>
        <end position="43"/>
    </location>
</feature>
<sequence>MIGNTGTFLSSSTTMHNGHASPVGAGDSGMTIQSGGIWSGSSSPRQGQVNGTGTPCYLSRGARQCSSNDSNDSGKSSGRLRSSPPLKCSITSSQPSQMVNGNVILPKLTDLYSTSGNTLGPPIVLSPSLKSNLLT</sequence>
<feature type="compositionally biased region" description="Low complexity" evidence="1">
    <location>
        <begin position="66"/>
        <end position="77"/>
    </location>
</feature>
<dbReference type="AlphaFoldDB" id="A0ABD2PKT0"/>
<organism evidence="2 3">
    <name type="scientific">Cichlidogyrus casuarinus</name>
    <dbReference type="NCBI Taxonomy" id="1844966"/>
    <lineage>
        <taxon>Eukaryota</taxon>
        <taxon>Metazoa</taxon>
        <taxon>Spiralia</taxon>
        <taxon>Lophotrochozoa</taxon>
        <taxon>Platyhelminthes</taxon>
        <taxon>Monogenea</taxon>
        <taxon>Monopisthocotylea</taxon>
        <taxon>Dactylogyridea</taxon>
        <taxon>Ancyrocephalidae</taxon>
        <taxon>Cichlidogyrus</taxon>
    </lineage>
</organism>
<name>A0ABD2PKT0_9PLAT</name>
<dbReference type="EMBL" id="JBJKFK010006408">
    <property type="protein sequence ID" value="KAL3307824.1"/>
    <property type="molecule type" value="Genomic_DNA"/>
</dbReference>
<evidence type="ECO:0000313" key="2">
    <source>
        <dbReference type="EMBL" id="KAL3307824.1"/>
    </source>
</evidence>
<gene>
    <name evidence="2" type="ORF">Ciccas_013652</name>
</gene>
<comment type="caution">
    <text evidence="2">The sequence shown here is derived from an EMBL/GenBank/DDBJ whole genome shotgun (WGS) entry which is preliminary data.</text>
</comment>
<feature type="compositionally biased region" description="Polar residues" evidence="1">
    <location>
        <begin position="44"/>
        <end position="53"/>
    </location>
</feature>
<feature type="compositionally biased region" description="Polar residues" evidence="1">
    <location>
        <begin position="1"/>
        <end position="16"/>
    </location>
</feature>
<protein>
    <submittedName>
        <fullName evidence="2">Uncharacterized protein</fullName>
    </submittedName>
</protein>
<evidence type="ECO:0000313" key="3">
    <source>
        <dbReference type="Proteomes" id="UP001626550"/>
    </source>
</evidence>